<sequence length="275" mass="32331">MADPSPNIGVYDALDEYLDNSDGAHSWHSEEMKTPPNSKDEFGEVENDEAFLVFREGTRFEKLLLEVGMKFNTKLNFKEAVREYCIQEGRRVWFKKNDNVRMYIMSTIARNKLKFMNHVGLLPPVQRSRLEKIRNESKNWVPMWSGDADYEQFEVHGWPTNMAVDLEKRLCTCGFWQLNGTNFYCDYCSYSNYDYCYTLVVVVVLILILAGKQPENFCHKWLTMGAYNDTYAFHINPIPGQKLWEKSIYNRPQAPKFKKMLMKAHLKARSRKSPR</sequence>
<evidence type="ECO:0000313" key="2">
    <source>
        <dbReference type="Proteomes" id="UP000289738"/>
    </source>
</evidence>
<dbReference type="Proteomes" id="UP000289738">
    <property type="component" value="Chromosome A03"/>
</dbReference>
<keyword evidence="2" id="KW-1185">Reference proteome</keyword>
<dbReference type="PANTHER" id="PTHR31973:SF190">
    <property type="entry name" value="MULE TRANSPOSASE DOMAIN-CONTAINING PROTEIN"/>
    <property type="match status" value="1"/>
</dbReference>
<dbReference type="AlphaFoldDB" id="A0A445E0U6"/>
<evidence type="ECO:0008006" key="3">
    <source>
        <dbReference type="Google" id="ProtNLM"/>
    </source>
</evidence>
<dbReference type="EMBL" id="SDMP01000003">
    <property type="protein sequence ID" value="RYR68941.1"/>
    <property type="molecule type" value="Genomic_DNA"/>
</dbReference>
<name>A0A445E0U6_ARAHY</name>
<evidence type="ECO:0000313" key="1">
    <source>
        <dbReference type="EMBL" id="RYR68941.1"/>
    </source>
</evidence>
<comment type="caution">
    <text evidence="1">The sequence shown here is derived from an EMBL/GenBank/DDBJ whole genome shotgun (WGS) entry which is preliminary data.</text>
</comment>
<accession>A0A445E0U6</accession>
<proteinExistence type="predicted"/>
<organism evidence="1 2">
    <name type="scientific">Arachis hypogaea</name>
    <name type="common">Peanut</name>
    <dbReference type="NCBI Taxonomy" id="3818"/>
    <lineage>
        <taxon>Eukaryota</taxon>
        <taxon>Viridiplantae</taxon>
        <taxon>Streptophyta</taxon>
        <taxon>Embryophyta</taxon>
        <taxon>Tracheophyta</taxon>
        <taxon>Spermatophyta</taxon>
        <taxon>Magnoliopsida</taxon>
        <taxon>eudicotyledons</taxon>
        <taxon>Gunneridae</taxon>
        <taxon>Pentapetalae</taxon>
        <taxon>rosids</taxon>
        <taxon>fabids</taxon>
        <taxon>Fabales</taxon>
        <taxon>Fabaceae</taxon>
        <taxon>Papilionoideae</taxon>
        <taxon>50 kb inversion clade</taxon>
        <taxon>dalbergioids sensu lato</taxon>
        <taxon>Dalbergieae</taxon>
        <taxon>Pterocarpus clade</taxon>
        <taxon>Arachis</taxon>
    </lineage>
</organism>
<reference evidence="1 2" key="1">
    <citation type="submission" date="2019-01" db="EMBL/GenBank/DDBJ databases">
        <title>Sequencing of cultivated peanut Arachis hypogaea provides insights into genome evolution and oil improvement.</title>
        <authorList>
            <person name="Chen X."/>
        </authorList>
    </citation>
    <scope>NUCLEOTIDE SEQUENCE [LARGE SCALE GENOMIC DNA]</scope>
    <source>
        <strain evidence="2">cv. Fuhuasheng</strain>
        <tissue evidence="1">Leaves</tissue>
    </source>
</reference>
<gene>
    <name evidence="1" type="ORF">Ahy_A03g015448</name>
</gene>
<protein>
    <recommendedName>
        <fullName evidence="3">Transposase MuDR plant domain-containing protein</fullName>
    </recommendedName>
</protein>
<dbReference type="PANTHER" id="PTHR31973">
    <property type="entry name" value="POLYPROTEIN, PUTATIVE-RELATED"/>
    <property type="match status" value="1"/>
</dbReference>